<feature type="domain" description="Sulphate adenylyltransferase catalytic" evidence="8">
    <location>
        <begin position="177"/>
        <end position="394"/>
    </location>
</feature>
<dbReference type="GO" id="GO:0004781">
    <property type="term" value="F:sulfate adenylyltransferase (ATP) activity"/>
    <property type="evidence" value="ECO:0007669"/>
    <property type="project" value="UniProtKB-EC"/>
</dbReference>
<dbReference type="InParanoid" id="I2GZN6"/>
<keyword evidence="6" id="KW-0067">ATP-binding</keyword>
<dbReference type="STRING" id="1071380.I2GZN6"/>
<keyword evidence="5" id="KW-0547">Nucleotide-binding</keyword>
<sequence length="515" mass="58421">MPAPHGKDHVLKDLIARDASKKDSLLAEAKTLIAKNQFWNLTQRQVCDLELIINGGFSPLEGFLNEEDYNSVVLNSTLSDGTLWTIPITLDVNENWLKNNKVTKDVKIVLLQNNEFPIAIITIDSIYKPNKAIEAEHVFRGDPEHPAVQYLNNIAGDNYIGGSVEAIQLPTYYDYNELRRTPSELRTLFEKNSWDRVVAFQTRNPMHRAHRELTLRAAKDVNANILIHPVVGMTKPGDIDHHTRVRAYKEIIVKYPEDTALLSLLPLAMRMAGDREAVWHAIIRQNYGATHFIVGRDHAGPGKNSKGVDFYGPYDAQNLVEKYAKEGKLAIQMVPFKMVTYLPETDSYAPIDEIDTTKVKTLNISGTELRNRLKDGTPIPEWFSYPEVVKILRTSNPPRSKQGFVIVVDDDLKKQHNQIELALLTTLLQLNSERYYKTLEHSNDENLISLLPDFVKSGTGLIVKDSKSISDNQTNFYRLGYDENSHIQIPTKQSSIDEITSQTLKFLEENGFVIV</sequence>
<dbReference type="CDD" id="cd00517">
    <property type="entry name" value="ATPS"/>
    <property type="match status" value="1"/>
</dbReference>
<dbReference type="eggNOG" id="KOG0636">
    <property type="taxonomic scope" value="Eukaryota"/>
</dbReference>
<dbReference type="EMBL" id="HE806317">
    <property type="protein sequence ID" value="CCH59588.1"/>
    <property type="molecule type" value="Genomic_DNA"/>
</dbReference>
<feature type="domain" description="ATP-sulfurylase PUA-like" evidence="9">
    <location>
        <begin position="3"/>
        <end position="168"/>
    </location>
</feature>
<dbReference type="Pfam" id="PF14306">
    <property type="entry name" value="PUA_2"/>
    <property type="match status" value="1"/>
</dbReference>
<dbReference type="InterPro" id="IPR014729">
    <property type="entry name" value="Rossmann-like_a/b/a_fold"/>
</dbReference>
<dbReference type="FunCoup" id="I2GZN6">
    <property type="interactions" value="613"/>
</dbReference>
<dbReference type="InterPro" id="IPR050512">
    <property type="entry name" value="Sulf_AdTrans/APS_kinase"/>
</dbReference>
<dbReference type="Pfam" id="PF01747">
    <property type="entry name" value="ATP-sulfurylase"/>
    <property type="match status" value="1"/>
</dbReference>
<protein>
    <recommendedName>
        <fullName evidence="2">sulfate adenylyltransferase</fullName>
        <ecNumber evidence="2">2.7.7.4</ecNumber>
    </recommendedName>
</protein>
<dbReference type="KEGG" id="tbl:TBLA_0B07720"/>
<dbReference type="InterPro" id="IPR002650">
    <property type="entry name" value="Sulphate_adenylyltransferase"/>
</dbReference>
<evidence type="ECO:0000256" key="3">
    <source>
        <dbReference type="ARBA" id="ARBA00022679"/>
    </source>
</evidence>
<keyword evidence="11" id="KW-1185">Reference proteome</keyword>
<comment type="subunit">
    <text evidence="7">Homohexamer. Dimer of trimers.</text>
</comment>
<dbReference type="Proteomes" id="UP000002866">
    <property type="component" value="Chromosome 2"/>
</dbReference>
<evidence type="ECO:0000313" key="10">
    <source>
        <dbReference type="EMBL" id="CCH59588.1"/>
    </source>
</evidence>
<evidence type="ECO:0000256" key="4">
    <source>
        <dbReference type="ARBA" id="ARBA00022695"/>
    </source>
</evidence>
<dbReference type="InterPro" id="IPR024951">
    <property type="entry name" value="Sulfurylase_cat_dom"/>
</dbReference>
<dbReference type="InterPro" id="IPR025980">
    <property type="entry name" value="ATP-Sase_PUA-like_dom"/>
</dbReference>
<evidence type="ECO:0000256" key="5">
    <source>
        <dbReference type="ARBA" id="ARBA00022741"/>
    </source>
</evidence>
<name>I2GZN6_HENB6</name>
<dbReference type="GeneID" id="14493990"/>
<dbReference type="NCBIfam" id="TIGR00339">
    <property type="entry name" value="sopT"/>
    <property type="match status" value="1"/>
</dbReference>
<dbReference type="Gene3D" id="3.40.50.300">
    <property type="entry name" value="P-loop containing nucleotide triphosphate hydrolases"/>
    <property type="match status" value="1"/>
</dbReference>
<evidence type="ECO:0000259" key="9">
    <source>
        <dbReference type="Pfam" id="PF14306"/>
    </source>
</evidence>
<dbReference type="EC" id="2.7.7.4" evidence="2"/>
<proteinExistence type="predicted"/>
<dbReference type="GO" id="GO:0000096">
    <property type="term" value="P:sulfur amino acid metabolic process"/>
    <property type="evidence" value="ECO:0007669"/>
    <property type="project" value="EnsemblFungi"/>
</dbReference>
<dbReference type="GO" id="GO:0010134">
    <property type="term" value="P:sulfate assimilation via adenylyl sulfate reduction"/>
    <property type="evidence" value="ECO:0007669"/>
    <property type="project" value="TreeGrafter"/>
</dbReference>
<dbReference type="GO" id="GO:0019379">
    <property type="term" value="P:sulfate assimilation, phosphoadenylyl sulfate reduction by phosphoadenylyl-sulfate reductase (thioredoxin)"/>
    <property type="evidence" value="ECO:0007669"/>
    <property type="project" value="EnsemblFungi"/>
</dbReference>
<gene>
    <name evidence="10" type="primary">TBLA0B07720</name>
    <name evidence="10" type="ORF">TBLA_0B07720</name>
</gene>
<dbReference type="OrthoDB" id="468at2759"/>
<keyword evidence="3" id="KW-0808">Transferase</keyword>
<dbReference type="Gene3D" id="3.40.50.620">
    <property type="entry name" value="HUPs"/>
    <property type="match status" value="1"/>
</dbReference>
<comment type="pathway">
    <text evidence="1">Sulfur metabolism.</text>
</comment>
<evidence type="ECO:0000259" key="8">
    <source>
        <dbReference type="Pfam" id="PF01747"/>
    </source>
</evidence>
<evidence type="ECO:0000256" key="6">
    <source>
        <dbReference type="ARBA" id="ARBA00022840"/>
    </source>
</evidence>
<dbReference type="GO" id="GO:0005737">
    <property type="term" value="C:cytoplasm"/>
    <property type="evidence" value="ECO:0007669"/>
    <property type="project" value="TreeGrafter"/>
</dbReference>
<dbReference type="RefSeq" id="XP_004179107.1">
    <property type="nucleotide sequence ID" value="XM_004179059.1"/>
</dbReference>
<organism evidence="10 11">
    <name type="scientific">Henningerozyma blattae (strain ATCC 34711 / CBS 6284 / DSM 70876 / NBRC 10599 / NRRL Y-10934 / UCD 77-7)</name>
    <name type="common">Yeast</name>
    <name type="synonym">Tetrapisispora blattae</name>
    <dbReference type="NCBI Taxonomy" id="1071380"/>
    <lineage>
        <taxon>Eukaryota</taxon>
        <taxon>Fungi</taxon>
        <taxon>Dikarya</taxon>
        <taxon>Ascomycota</taxon>
        <taxon>Saccharomycotina</taxon>
        <taxon>Saccharomycetes</taxon>
        <taxon>Saccharomycetales</taxon>
        <taxon>Saccharomycetaceae</taxon>
        <taxon>Henningerozyma</taxon>
    </lineage>
</organism>
<evidence type="ECO:0000313" key="11">
    <source>
        <dbReference type="Proteomes" id="UP000002866"/>
    </source>
</evidence>
<dbReference type="SUPFAM" id="SSF52374">
    <property type="entry name" value="Nucleotidylyl transferase"/>
    <property type="match status" value="1"/>
</dbReference>
<dbReference type="AlphaFoldDB" id="I2GZN6"/>
<dbReference type="SUPFAM" id="SSF88697">
    <property type="entry name" value="PUA domain-like"/>
    <property type="match status" value="1"/>
</dbReference>
<dbReference type="PANTHER" id="PTHR42700">
    <property type="entry name" value="SULFATE ADENYLYLTRANSFERASE"/>
    <property type="match status" value="1"/>
</dbReference>
<evidence type="ECO:0000256" key="2">
    <source>
        <dbReference type="ARBA" id="ARBA00012391"/>
    </source>
</evidence>
<dbReference type="FunFam" id="3.40.50.620:FF:000052">
    <property type="entry name" value="Sulfate adenylyltransferase"/>
    <property type="match status" value="1"/>
</dbReference>
<dbReference type="GO" id="GO:0005524">
    <property type="term" value="F:ATP binding"/>
    <property type="evidence" value="ECO:0007669"/>
    <property type="project" value="UniProtKB-KW"/>
</dbReference>
<keyword evidence="4" id="KW-0548">Nucleotidyltransferase</keyword>
<evidence type="ECO:0000256" key="1">
    <source>
        <dbReference type="ARBA" id="ARBA00004678"/>
    </source>
</evidence>
<dbReference type="OMA" id="EWFSFPE"/>
<dbReference type="SUPFAM" id="SSF52540">
    <property type="entry name" value="P-loop containing nucleoside triphosphate hydrolases"/>
    <property type="match status" value="1"/>
</dbReference>
<dbReference type="PANTHER" id="PTHR42700:SF1">
    <property type="entry name" value="SULFATE ADENYLYLTRANSFERASE"/>
    <property type="match status" value="1"/>
</dbReference>
<dbReference type="InterPro" id="IPR015947">
    <property type="entry name" value="PUA-like_sf"/>
</dbReference>
<accession>I2GZN6</accession>
<evidence type="ECO:0000256" key="7">
    <source>
        <dbReference type="ARBA" id="ARBA00062002"/>
    </source>
</evidence>
<dbReference type="Gene3D" id="3.10.400.10">
    <property type="entry name" value="Sulfate adenylyltransferase"/>
    <property type="match status" value="1"/>
</dbReference>
<dbReference type="HOGENOM" id="CLU_022950_1_0_1"/>
<reference evidence="10 11" key="1">
    <citation type="journal article" date="2011" name="Proc. Natl. Acad. Sci. U.S.A.">
        <title>Evolutionary erosion of yeast sex chromosomes by mating-type switching accidents.</title>
        <authorList>
            <person name="Gordon J.L."/>
            <person name="Armisen D."/>
            <person name="Proux-Wera E."/>
            <person name="Oheigeartaigh S.S."/>
            <person name="Byrne K.P."/>
            <person name="Wolfe K.H."/>
        </authorList>
    </citation>
    <scope>NUCLEOTIDE SEQUENCE [LARGE SCALE GENOMIC DNA]</scope>
    <source>
        <strain evidence="11">ATCC 34711 / CBS 6284 / DSM 70876 / NBRC 10599 / NRRL Y-10934 / UCD 77-7</strain>
    </source>
</reference>
<dbReference type="InterPro" id="IPR027417">
    <property type="entry name" value="P-loop_NTPase"/>
</dbReference>